<sequence>MFTSHFKKYITSFIFPIILGLIIALFLRTYVIQTNLVSGPSMIPSFQNKDFLITDKLSYNFTTPKHGDVVIVKLVTKKETKYIIKRVIGTPGDVLDFVAPNKKNGYTPQFFINGKLQKEDYIKESMDIPADISYKVNKNEIFAMGDNRNNSSDSRVYGKFPYESVKGKVVLELRDKFQFHTNPTPYVLVFSFAVLLILIYLFFPFLTKLFKRK</sequence>
<dbReference type="NCBIfam" id="TIGR02227">
    <property type="entry name" value="sigpep_I_bact"/>
    <property type="match status" value="1"/>
</dbReference>
<dbReference type="Proteomes" id="UP000219922">
    <property type="component" value="Unassembled WGS sequence"/>
</dbReference>
<dbReference type="GO" id="GO:0009003">
    <property type="term" value="F:signal peptidase activity"/>
    <property type="evidence" value="ECO:0007669"/>
    <property type="project" value="UniProtKB-EC"/>
</dbReference>
<feature type="active site" evidence="6">
    <location>
        <position position="85"/>
    </location>
</feature>
<feature type="domain" description="Peptidase S26" evidence="8">
    <location>
        <begin position="12"/>
        <end position="171"/>
    </location>
</feature>
<dbReference type="PANTHER" id="PTHR43390:SF1">
    <property type="entry name" value="CHLOROPLAST PROCESSING PEPTIDASE"/>
    <property type="match status" value="1"/>
</dbReference>
<keyword evidence="7" id="KW-0812">Transmembrane</keyword>
<comment type="similarity">
    <text evidence="3 7">Belongs to the peptidase S26 family.</text>
</comment>
<dbReference type="GO" id="GO:0006465">
    <property type="term" value="P:signal peptide processing"/>
    <property type="evidence" value="ECO:0007669"/>
    <property type="project" value="InterPro"/>
</dbReference>
<evidence type="ECO:0000256" key="5">
    <source>
        <dbReference type="ARBA" id="ARBA00022801"/>
    </source>
</evidence>
<gene>
    <name evidence="9" type="primary">lepB</name>
    <name evidence="9" type="ORF">CON36_36205</name>
</gene>
<keyword evidence="7" id="KW-0472">Membrane</keyword>
<dbReference type="AlphaFoldDB" id="A0A9X6SSC9"/>
<keyword evidence="7" id="KW-1133">Transmembrane helix</keyword>
<dbReference type="PRINTS" id="PR00727">
    <property type="entry name" value="LEADERPTASE"/>
</dbReference>
<dbReference type="Gene3D" id="2.10.109.10">
    <property type="entry name" value="Umud Fragment, subunit A"/>
    <property type="match status" value="1"/>
</dbReference>
<evidence type="ECO:0000313" key="10">
    <source>
        <dbReference type="Proteomes" id="UP000219922"/>
    </source>
</evidence>
<evidence type="ECO:0000259" key="8">
    <source>
        <dbReference type="Pfam" id="PF10502"/>
    </source>
</evidence>
<dbReference type="GO" id="GO:0005886">
    <property type="term" value="C:plasma membrane"/>
    <property type="evidence" value="ECO:0007669"/>
    <property type="project" value="UniProtKB-SubCell"/>
</dbReference>
<feature type="transmembrane region" description="Helical" evidence="7">
    <location>
        <begin position="12"/>
        <end position="31"/>
    </location>
</feature>
<reference evidence="9 10" key="1">
    <citation type="submission" date="2017-09" db="EMBL/GenBank/DDBJ databases">
        <title>Large-scale bioinformatics analysis of Bacillus genomes uncovers conserved roles of natural products in bacterial physiology.</title>
        <authorList>
            <consortium name="Agbiome Team Llc"/>
            <person name="Bleich R.M."/>
            <person name="Grubbs K.J."/>
            <person name="Santa Maria K.C."/>
            <person name="Allen S.E."/>
            <person name="Farag S."/>
            <person name="Shank E.A."/>
            <person name="Bowers A."/>
        </authorList>
    </citation>
    <scope>NUCLEOTIDE SEQUENCE [LARGE SCALE GENOMIC DNA]</scope>
    <source>
        <strain evidence="9 10">AFS092789</strain>
    </source>
</reference>
<organism evidence="9 10">
    <name type="scientific">Bacillus cereus</name>
    <dbReference type="NCBI Taxonomy" id="1396"/>
    <lineage>
        <taxon>Bacteria</taxon>
        <taxon>Bacillati</taxon>
        <taxon>Bacillota</taxon>
        <taxon>Bacilli</taxon>
        <taxon>Bacillales</taxon>
        <taxon>Bacillaceae</taxon>
        <taxon>Bacillus</taxon>
        <taxon>Bacillus cereus group</taxon>
    </lineage>
</organism>
<evidence type="ECO:0000256" key="2">
    <source>
        <dbReference type="ARBA" id="ARBA00004401"/>
    </source>
</evidence>
<proteinExistence type="inferred from homology"/>
<evidence type="ECO:0000256" key="7">
    <source>
        <dbReference type="RuleBase" id="RU362042"/>
    </source>
</evidence>
<dbReference type="PROSITE" id="PS00760">
    <property type="entry name" value="SPASE_I_2"/>
    <property type="match status" value="1"/>
</dbReference>
<comment type="subcellular location">
    <subcellularLocation>
        <location evidence="2">Cell membrane</location>
        <topology evidence="2">Single-pass type II membrane protein</topology>
    </subcellularLocation>
    <subcellularLocation>
        <location evidence="7">Membrane</location>
        <topology evidence="7">Single-pass type II membrane protein</topology>
    </subcellularLocation>
</comment>
<evidence type="ECO:0000256" key="1">
    <source>
        <dbReference type="ARBA" id="ARBA00000677"/>
    </source>
</evidence>
<evidence type="ECO:0000256" key="6">
    <source>
        <dbReference type="PIRSR" id="PIRSR600223-1"/>
    </source>
</evidence>
<name>A0A9X6SSC9_BACCE</name>
<protein>
    <recommendedName>
        <fullName evidence="4 7">Signal peptidase I</fullName>
        <ecNumber evidence="4 7">3.4.21.89</ecNumber>
    </recommendedName>
</protein>
<comment type="caution">
    <text evidence="9">The sequence shown here is derived from an EMBL/GenBank/DDBJ whole genome shotgun (WGS) entry which is preliminary data.</text>
</comment>
<evidence type="ECO:0000313" key="9">
    <source>
        <dbReference type="EMBL" id="PDZ93998.1"/>
    </source>
</evidence>
<dbReference type="EMBL" id="NVMX01000294">
    <property type="protein sequence ID" value="PDZ93998.1"/>
    <property type="molecule type" value="Genomic_DNA"/>
</dbReference>
<dbReference type="EC" id="3.4.21.89" evidence="4 7"/>
<dbReference type="InterPro" id="IPR036286">
    <property type="entry name" value="LexA/Signal_pep-like_sf"/>
</dbReference>
<dbReference type="InterPro" id="IPR019757">
    <property type="entry name" value="Pept_S26A_signal_pept_1_Lys-AS"/>
</dbReference>
<dbReference type="PANTHER" id="PTHR43390">
    <property type="entry name" value="SIGNAL PEPTIDASE I"/>
    <property type="match status" value="1"/>
</dbReference>
<comment type="caution">
    <text evidence="7">Lacks conserved residue(s) required for the propagation of feature annotation.</text>
</comment>
<dbReference type="InterPro" id="IPR019533">
    <property type="entry name" value="Peptidase_S26"/>
</dbReference>
<accession>A0A9X6SSC9</accession>
<dbReference type="SUPFAM" id="SSF51306">
    <property type="entry name" value="LexA/Signal peptidase"/>
    <property type="match status" value="1"/>
</dbReference>
<evidence type="ECO:0000256" key="4">
    <source>
        <dbReference type="ARBA" id="ARBA00013208"/>
    </source>
</evidence>
<dbReference type="CDD" id="cd06530">
    <property type="entry name" value="S26_SPase_I"/>
    <property type="match status" value="1"/>
</dbReference>
<evidence type="ECO:0000256" key="3">
    <source>
        <dbReference type="ARBA" id="ARBA00009370"/>
    </source>
</evidence>
<keyword evidence="7" id="KW-0645">Protease</keyword>
<feature type="active site" evidence="6">
    <location>
        <position position="41"/>
    </location>
</feature>
<feature type="transmembrane region" description="Helical" evidence="7">
    <location>
        <begin position="186"/>
        <end position="206"/>
    </location>
</feature>
<dbReference type="GO" id="GO:0004252">
    <property type="term" value="F:serine-type endopeptidase activity"/>
    <property type="evidence" value="ECO:0007669"/>
    <property type="project" value="InterPro"/>
</dbReference>
<comment type="catalytic activity">
    <reaction evidence="1 7">
        <text>Cleavage of hydrophobic, N-terminal signal or leader sequences from secreted and periplasmic proteins.</text>
        <dbReference type="EC" id="3.4.21.89"/>
    </reaction>
</comment>
<keyword evidence="5 7" id="KW-0378">Hydrolase</keyword>
<dbReference type="Pfam" id="PF10502">
    <property type="entry name" value="Peptidase_S26"/>
    <property type="match status" value="1"/>
</dbReference>
<dbReference type="InterPro" id="IPR000223">
    <property type="entry name" value="Pept_S26A_signal_pept_1"/>
</dbReference>